<evidence type="ECO:0000313" key="1">
    <source>
        <dbReference type="EMBL" id="KAF7354351.1"/>
    </source>
</evidence>
<dbReference type="OrthoDB" id="3352450at2759"/>
<proteinExistence type="predicted"/>
<sequence>MPFKLPEVAQRDLNKPLPADAEEQAISGARRDAIFAGMSAALASAVIGSKFMGFGRTKMILSGVGSGVLSGYYFNKAFVAANMAEIQKEKERVAALGIIQPSSIEPATKEKSW</sequence>
<dbReference type="EMBL" id="JACAZI010000008">
    <property type="protein sequence ID" value="KAF7354351.1"/>
    <property type="molecule type" value="Genomic_DNA"/>
</dbReference>
<name>A0A8H6Y9L0_9AGAR</name>
<accession>A0A8H6Y9L0</accession>
<comment type="caution">
    <text evidence="1">The sequence shown here is derived from an EMBL/GenBank/DDBJ whole genome shotgun (WGS) entry which is preliminary data.</text>
</comment>
<gene>
    <name evidence="1" type="ORF">MVEN_01123700</name>
</gene>
<organism evidence="1 2">
    <name type="scientific">Mycena venus</name>
    <dbReference type="NCBI Taxonomy" id="2733690"/>
    <lineage>
        <taxon>Eukaryota</taxon>
        <taxon>Fungi</taxon>
        <taxon>Dikarya</taxon>
        <taxon>Basidiomycota</taxon>
        <taxon>Agaricomycotina</taxon>
        <taxon>Agaricomycetes</taxon>
        <taxon>Agaricomycetidae</taxon>
        <taxon>Agaricales</taxon>
        <taxon>Marasmiineae</taxon>
        <taxon>Mycenaceae</taxon>
        <taxon>Mycena</taxon>
    </lineage>
</organism>
<keyword evidence="2" id="KW-1185">Reference proteome</keyword>
<dbReference type="Proteomes" id="UP000620124">
    <property type="component" value="Unassembled WGS sequence"/>
</dbReference>
<reference evidence="1" key="1">
    <citation type="submission" date="2020-05" db="EMBL/GenBank/DDBJ databases">
        <title>Mycena genomes resolve the evolution of fungal bioluminescence.</title>
        <authorList>
            <person name="Tsai I.J."/>
        </authorList>
    </citation>
    <scope>NUCLEOTIDE SEQUENCE</scope>
    <source>
        <strain evidence="1">CCC161011</strain>
    </source>
</reference>
<dbReference type="AlphaFoldDB" id="A0A8H6Y9L0"/>
<evidence type="ECO:0000313" key="2">
    <source>
        <dbReference type="Proteomes" id="UP000620124"/>
    </source>
</evidence>
<protein>
    <submittedName>
        <fullName evidence="1">Uncharacterized protein</fullName>
    </submittedName>
</protein>